<feature type="signal peptide" evidence="5">
    <location>
        <begin position="1"/>
        <end position="22"/>
    </location>
</feature>
<dbReference type="Pfam" id="PF07676">
    <property type="entry name" value="PD40"/>
    <property type="match status" value="3"/>
</dbReference>
<comment type="similarity">
    <text evidence="1">Belongs to the peptidase S9C family.</text>
</comment>
<proteinExistence type="inferred from homology"/>
<dbReference type="Proteomes" id="UP000266389">
    <property type="component" value="Unassembled WGS sequence"/>
</dbReference>
<evidence type="ECO:0000313" key="8">
    <source>
        <dbReference type="Proteomes" id="UP000266389"/>
    </source>
</evidence>
<dbReference type="EMBL" id="PHFL01000039">
    <property type="protein sequence ID" value="RFM24432.1"/>
    <property type="molecule type" value="Genomic_DNA"/>
</dbReference>
<dbReference type="SUPFAM" id="SSF82171">
    <property type="entry name" value="DPP6 N-terminal domain-like"/>
    <property type="match status" value="1"/>
</dbReference>
<dbReference type="GO" id="GO:0004252">
    <property type="term" value="F:serine-type endopeptidase activity"/>
    <property type="evidence" value="ECO:0007669"/>
    <property type="project" value="TreeGrafter"/>
</dbReference>
<evidence type="ECO:0000256" key="1">
    <source>
        <dbReference type="ARBA" id="ARBA00010040"/>
    </source>
</evidence>
<comment type="caution">
    <text evidence="7">The sequence shown here is derived from an EMBL/GenBank/DDBJ whole genome shotgun (WGS) entry which is preliminary data.</text>
</comment>
<accession>A0A395M156</accession>
<name>A0A395M156_9BACT</name>
<gene>
    <name evidence="7" type="ORF">D0433_05445</name>
</gene>
<dbReference type="InterPro" id="IPR011659">
    <property type="entry name" value="WD40"/>
</dbReference>
<dbReference type="GO" id="GO:0006508">
    <property type="term" value="P:proteolysis"/>
    <property type="evidence" value="ECO:0007669"/>
    <property type="project" value="UniProtKB-KW"/>
</dbReference>
<dbReference type="PANTHER" id="PTHR42776">
    <property type="entry name" value="SERINE PEPTIDASE S9 FAMILY MEMBER"/>
    <property type="match status" value="1"/>
</dbReference>
<keyword evidence="4" id="KW-0720">Serine protease</keyword>
<dbReference type="FunFam" id="3.40.50.1820:FF:000028">
    <property type="entry name" value="S9 family peptidase"/>
    <property type="match status" value="1"/>
</dbReference>
<reference evidence="7 8" key="1">
    <citation type="journal article" date="2011" name="ISME J.">
        <title>Community ecology of hot spring cyanobacterial mats: predominant populations and their functional potential.</title>
        <authorList>
            <person name="Klatt C.G."/>
            <person name="Wood J.M."/>
            <person name="Rusch D.B."/>
            <person name="Bateson M.M."/>
            <person name="Hamamura N."/>
            <person name="Heidelberg J.F."/>
            <person name="Grossman A.R."/>
            <person name="Bhaya D."/>
            <person name="Cohan F.M."/>
            <person name="Kuhl M."/>
            <person name="Bryant D.A."/>
            <person name="Ward D.M."/>
        </authorList>
    </citation>
    <scope>NUCLEOTIDE SEQUENCE [LARGE SCALE GENOMIC DNA]</scope>
    <source>
        <strain evidence="7">OS</strain>
    </source>
</reference>
<dbReference type="Gene3D" id="3.40.50.1820">
    <property type="entry name" value="alpha/beta hydrolase"/>
    <property type="match status" value="1"/>
</dbReference>
<dbReference type="PANTHER" id="PTHR42776:SF27">
    <property type="entry name" value="DIPEPTIDYL PEPTIDASE FAMILY MEMBER 6"/>
    <property type="match status" value="1"/>
</dbReference>
<keyword evidence="3" id="KW-0378">Hydrolase</keyword>
<dbReference type="AlphaFoldDB" id="A0A395M156"/>
<sequence>MTRIIMLILAAHLSVASAYSQTAESWSPELHMKVKTVGSPQISPDGKSVVYTITDAIMTPDKSEYLTQIWLGTTDGKENVQLTFSEKSSTNPKWSPDGKAIAFLSTRKDNKNNLYLLRLSGGEAEPLTDVKSSITDFEWAPNGRYIAFTMTDPKTDEEEKNEKGKNDYRWVDEKVKMSRLYLLPIQKNESGTREPRLLTSGNYSVDNFNWSPDSKRIVFSHTKSPSPNDWVTADLSVVDIETGKITTLFNTEASETSPRFSPDGRYIAFLSSDTPPRWAQSRTIQVAPASGGKPVSLPPSYDGQPIIIGWSSDSKQIYFSEAKGTLSQIYSVELATNKINELKLTPAVYTSVSIGASGRMLAFVRQTSDTPQEIFVAPLSTLSAVQVSRANSDLKLPPVGKTELIRWKSSDGKEIEGLLTYPVGYVQGRRVPLILNIHGGPAGVFQQTFIGGRSIYPIAAFSAKGYAVLRPNPRGSSGYGVEFRRANFKDWGGMDYQDLMTGVDKVIAMGVADSNRLGVMGWSYGGFMTTWIVTQTNRFKAASAGAPVTNLISFTTTADIPAFIPDYFGGQFWDIPEVYRAHSPISFVKSVVTPTMIQHGTSDVRVPISQGFEFYNALKARGVPTRMLELPRQPHAPNEPKMMLVVMQSNLEWFEKYLGEKSSASKASP</sequence>
<feature type="chain" id="PRO_5017366761" evidence="5">
    <location>
        <begin position="23"/>
        <end position="669"/>
    </location>
</feature>
<protein>
    <submittedName>
        <fullName evidence="7">S9 family peptidase</fullName>
    </submittedName>
</protein>
<dbReference type="Pfam" id="PF00326">
    <property type="entry name" value="Peptidase_S9"/>
    <property type="match status" value="1"/>
</dbReference>
<organism evidence="7 8">
    <name type="scientific">Candidatus Thermochlorobacter aerophilus</name>
    <dbReference type="NCBI Taxonomy" id="1868324"/>
    <lineage>
        <taxon>Bacteria</taxon>
        <taxon>Pseudomonadati</taxon>
        <taxon>Chlorobiota</taxon>
        <taxon>Chlorobiia</taxon>
        <taxon>Chlorobiales</taxon>
        <taxon>Candidatus Thermochlorobacteriaceae</taxon>
        <taxon>Candidatus Thermochlorobacter</taxon>
    </lineage>
</organism>
<dbReference type="SUPFAM" id="SSF53474">
    <property type="entry name" value="alpha/beta-Hydrolases"/>
    <property type="match status" value="1"/>
</dbReference>
<feature type="domain" description="Peptidase S9 prolyl oligopeptidase catalytic" evidence="6">
    <location>
        <begin position="459"/>
        <end position="660"/>
    </location>
</feature>
<keyword evidence="2" id="KW-0645">Protease</keyword>
<dbReference type="InterPro" id="IPR001375">
    <property type="entry name" value="Peptidase_S9_cat"/>
</dbReference>
<evidence type="ECO:0000256" key="3">
    <source>
        <dbReference type="ARBA" id="ARBA00022801"/>
    </source>
</evidence>
<dbReference type="InterPro" id="IPR029058">
    <property type="entry name" value="AB_hydrolase_fold"/>
</dbReference>
<evidence type="ECO:0000259" key="6">
    <source>
        <dbReference type="Pfam" id="PF00326"/>
    </source>
</evidence>
<evidence type="ECO:0000256" key="5">
    <source>
        <dbReference type="SAM" id="SignalP"/>
    </source>
</evidence>
<dbReference type="Gene3D" id="2.120.10.30">
    <property type="entry name" value="TolB, C-terminal domain"/>
    <property type="match status" value="2"/>
</dbReference>
<evidence type="ECO:0000256" key="4">
    <source>
        <dbReference type="ARBA" id="ARBA00022825"/>
    </source>
</evidence>
<evidence type="ECO:0000256" key="2">
    <source>
        <dbReference type="ARBA" id="ARBA00022670"/>
    </source>
</evidence>
<keyword evidence="5" id="KW-0732">Signal</keyword>
<evidence type="ECO:0000313" key="7">
    <source>
        <dbReference type="EMBL" id="RFM24432.1"/>
    </source>
</evidence>
<dbReference type="InterPro" id="IPR011042">
    <property type="entry name" value="6-blade_b-propeller_TolB-like"/>
</dbReference>